<dbReference type="PANTHER" id="PTHR46194:SF1">
    <property type="entry name" value="PEPTIDYL-TRNA HYDROLASE PTRHD1-RELATED"/>
    <property type="match status" value="1"/>
</dbReference>
<dbReference type="Pfam" id="PF01981">
    <property type="entry name" value="PTH2"/>
    <property type="match status" value="1"/>
</dbReference>
<keyword evidence="5" id="KW-1185">Reference proteome</keyword>
<gene>
    <name evidence="4" type="ORF">SEMRO_105_G053380.1</name>
</gene>
<reference evidence="4" key="1">
    <citation type="submission" date="2020-06" db="EMBL/GenBank/DDBJ databases">
        <authorList>
            <consortium name="Plant Systems Biology data submission"/>
        </authorList>
    </citation>
    <scope>NUCLEOTIDE SEQUENCE</scope>
    <source>
        <strain evidence="4">D6</strain>
    </source>
</reference>
<dbReference type="Proteomes" id="UP001153069">
    <property type="component" value="Unassembled WGS sequence"/>
</dbReference>
<proteinExistence type="predicted"/>
<accession>A0A9N8DFX2</accession>
<organism evidence="4 5">
    <name type="scientific">Seminavis robusta</name>
    <dbReference type="NCBI Taxonomy" id="568900"/>
    <lineage>
        <taxon>Eukaryota</taxon>
        <taxon>Sar</taxon>
        <taxon>Stramenopiles</taxon>
        <taxon>Ochrophyta</taxon>
        <taxon>Bacillariophyta</taxon>
        <taxon>Bacillariophyceae</taxon>
        <taxon>Bacillariophycidae</taxon>
        <taxon>Naviculales</taxon>
        <taxon>Naviculaceae</taxon>
        <taxon>Seminavis</taxon>
    </lineage>
</organism>
<dbReference type="SUPFAM" id="SSF102462">
    <property type="entry name" value="Peptidyl-tRNA hydrolase II"/>
    <property type="match status" value="1"/>
</dbReference>
<dbReference type="InterPro" id="IPR002833">
    <property type="entry name" value="PTH2"/>
</dbReference>
<evidence type="ECO:0000313" key="5">
    <source>
        <dbReference type="Proteomes" id="UP001153069"/>
    </source>
</evidence>
<protein>
    <recommendedName>
        <fullName evidence="1">peptidyl-tRNA hydrolase</fullName>
        <ecNumber evidence="1">3.1.1.29</ecNumber>
    </recommendedName>
</protein>
<comment type="caution">
    <text evidence="4">The sequence shown here is derived from an EMBL/GenBank/DDBJ whole genome shotgun (WGS) entry which is preliminary data.</text>
</comment>
<name>A0A9N8DFX2_9STRA</name>
<dbReference type="InterPro" id="IPR042237">
    <property type="entry name" value="PTRHD1"/>
</dbReference>
<keyword evidence="2 4" id="KW-0378">Hydrolase</keyword>
<evidence type="ECO:0000313" key="4">
    <source>
        <dbReference type="EMBL" id="CAB9501336.1"/>
    </source>
</evidence>
<dbReference type="GO" id="GO:0004045">
    <property type="term" value="F:peptidyl-tRNA hydrolase activity"/>
    <property type="evidence" value="ECO:0007669"/>
    <property type="project" value="UniProtKB-EC"/>
</dbReference>
<evidence type="ECO:0000256" key="2">
    <source>
        <dbReference type="ARBA" id="ARBA00022801"/>
    </source>
</evidence>
<comment type="catalytic activity">
    <reaction evidence="3">
        <text>an N-acyl-L-alpha-aminoacyl-tRNA + H2O = an N-acyl-L-amino acid + a tRNA + H(+)</text>
        <dbReference type="Rhea" id="RHEA:54448"/>
        <dbReference type="Rhea" id="RHEA-COMP:10123"/>
        <dbReference type="Rhea" id="RHEA-COMP:13883"/>
        <dbReference type="ChEBI" id="CHEBI:15377"/>
        <dbReference type="ChEBI" id="CHEBI:15378"/>
        <dbReference type="ChEBI" id="CHEBI:59874"/>
        <dbReference type="ChEBI" id="CHEBI:78442"/>
        <dbReference type="ChEBI" id="CHEBI:138191"/>
        <dbReference type="EC" id="3.1.1.29"/>
    </reaction>
</comment>
<dbReference type="OrthoDB" id="201213at2759"/>
<dbReference type="AlphaFoldDB" id="A0A9N8DFX2"/>
<evidence type="ECO:0000256" key="1">
    <source>
        <dbReference type="ARBA" id="ARBA00013260"/>
    </source>
</evidence>
<sequence>MSTDDTTATTTKKQQPIVQYIVLRRDLDWPAGAMAAQAAHASLAAVAQALEANHEATQTYISPSNLPHMTKYVYGVDTLQELEAVRDKWSQQAFGEQTFHWWVEQPESIPTAFATWPLERTNKVSKVVKSMKLTFF</sequence>
<dbReference type="InterPro" id="IPR023476">
    <property type="entry name" value="Pep_tRNA_hydro_II_dom_sf"/>
</dbReference>
<dbReference type="EMBL" id="CAICTM010000104">
    <property type="protein sequence ID" value="CAB9501336.1"/>
    <property type="molecule type" value="Genomic_DNA"/>
</dbReference>
<dbReference type="PANTHER" id="PTHR46194">
    <property type="entry name" value="PEPTIDYL-TRNA HYDROLASE PTRHD1-RELATED"/>
    <property type="match status" value="1"/>
</dbReference>
<evidence type="ECO:0000256" key="3">
    <source>
        <dbReference type="ARBA" id="ARBA00048707"/>
    </source>
</evidence>
<dbReference type="EC" id="3.1.1.29" evidence="1"/>
<dbReference type="Gene3D" id="3.40.1490.10">
    <property type="entry name" value="Bit1"/>
    <property type="match status" value="1"/>
</dbReference>